<evidence type="ECO:0000256" key="5">
    <source>
        <dbReference type="SAM" id="Phobius"/>
    </source>
</evidence>
<evidence type="ECO:0000256" key="1">
    <source>
        <dbReference type="ARBA" id="ARBA00004141"/>
    </source>
</evidence>
<evidence type="ECO:0000256" key="3">
    <source>
        <dbReference type="ARBA" id="ARBA00022989"/>
    </source>
</evidence>
<dbReference type="PROSITE" id="PS50850">
    <property type="entry name" value="MFS"/>
    <property type="match status" value="1"/>
</dbReference>
<dbReference type="InterPro" id="IPR011701">
    <property type="entry name" value="MFS"/>
</dbReference>
<keyword evidence="4 5" id="KW-0472">Membrane</keyword>
<evidence type="ECO:0000313" key="7">
    <source>
        <dbReference type="EMBL" id="AKT43775.1"/>
    </source>
</evidence>
<accession>A0A0K1ES68</accession>
<feature type="transmembrane region" description="Helical" evidence="5">
    <location>
        <begin position="92"/>
        <end position="111"/>
    </location>
</feature>
<evidence type="ECO:0000259" key="6">
    <source>
        <dbReference type="PROSITE" id="PS50850"/>
    </source>
</evidence>
<feature type="transmembrane region" description="Helical" evidence="5">
    <location>
        <begin position="398"/>
        <end position="417"/>
    </location>
</feature>
<dbReference type="InterPro" id="IPR020846">
    <property type="entry name" value="MFS_dom"/>
</dbReference>
<dbReference type="AlphaFoldDB" id="A0A0K1ES68"/>
<evidence type="ECO:0000256" key="2">
    <source>
        <dbReference type="ARBA" id="ARBA00022692"/>
    </source>
</evidence>
<dbReference type="OrthoDB" id="5525432at2"/>
<gene>
    <name evidence="7" type="primary">pcaK</name>
    <name evidence="7" type="ORF">CMC5_080110</name>
</gene>
<sequence>MAVGGRTVDVGALLDEGPWSGFQKQVLACAALAVVLDGFDNQALGFALPMLIAEWGVAKGDFASVLAVGLLGMALGTAIGGFAGDRVGRRRALVGSMFVFGAMTAGIALVTGLSGLMALRFLAALGLGGCLPNATTLAAEYTPARHRPWAVTATILCVPLGGMVGGLLAGVLLPSLGWRALFAVGGVAPLILGGVFAVVVPESPRYLAREPSREGELRQVLARMGRPQEGATTLVDRGEAQGGSGAGGKDRSRLRALFGGAYLRDTLGLWLAFFSCYVAVYVVFSWVPTLLVGQGMSLKAASSGLTAYNLGGVLGALAGGWAIGRVGSRPAMLAMAMGGVVSAVALKLVPLTGSEGSLALLLWLALHGAFVNAAQSTLFALAAHVYPTGVRATGSGCAIGVGRLGAVLSSYVGALVLDADGGSGYFTLIAGAMLVTCAALAGIVRHIPRAEAKARLAAATASPES</sequence>
<proteinExistence type="predicted"/>
<keyword evidence="3 5" id="KW-1133">Transmembrane helix</keyword>
<dbReference type="KEGG" id="ccro:CMC5_080110"/>
<feature type="transmembrane region" description="Helical" evidence="5">
    <location>
        <begin position="149"/>
        <end position="172"/>
    </location>
</feature>
<reference evidence="7 8" key="1">
    <citation type="submission" date="2015-07" db="EMBL/GenBank/DDBJ databases">
        <title>Genome analysis of myxobacterium Chondromyces crocatus Cm c5 reveals a high potential for natural compound synthesis and the genetic basis for the loss of fruiting body formation.</title>
        <authorList>
            <person name="Zaburannyi N."/>
            <person name="Bunk B."/>
            <person name="Maier J."/>
            <person name="Overmann J."/>
            <person name="Mueller R."/>
        </authorList>
    </citation>
    <scope>NUCLEOTIDE SEQUENCE [LARGE SCALE GENOMIC DNA]</scope>
    <source>
        <strain evidence="7 8">Cm c5</strain>
    </source>
</reference>
<dbReference type="EMBL" id="CP012159">
    <property type="protein sequence ID" value="AKT43775.1"/>
    <property type="molecule type" value="Genomic_DNA"/>
</dbReference>
<dbReference type="GO" id="GO:0005886">
    <property type="term" value="C:plasma membrane"/>
    <property type="evidence" value="ECO:0007669"/>
    <property type="project" value="TreeGrafter"/>
</dbReference>
<evidence type="ECO:0000256" key="4">
    <source>
        <dbReference type="ARBA" id="ARBA00023136"/>
    </source>
</evidence>
<dbReference type="Pfam" id="PF07690">
    <property type="entry name" value="MFS_1"/>
    <property type="match status" value="1"/>
</dbReference>
<dbReference type="PANTHER" id="PTHR23508:SF10">
    <property type="entry name" value="CARBOXYLIC ACID TRANSPORTER PROTEIN HOMOLOG"/>
    <property type="match status" value="1"/>
</dbReference>
<dbReference type="PANTHER" id="PTHR23508">
    <property type="entry name" value="CARBOXYLIC ACID TRANSPORTER PROTEIN HOMOLOG"/>
    <property type="match status" value="1"/>
</dbReference>
<dbReference type="SUPFAM" id="SSF103473">
    <property type="entry name" value="MFS general substrate transporter"/>
    <property type="match status" value="1"/>
</dbReference>
<name>A0A0K1ES68_CHOCO</name>
<feature type="transmembrane region" description="Helical" evidence="5">
    <location>
        <begin position="267"/>
        <end position="287"/>
    </location>
</feature>
<feature type="domain" description="Major facilitator superfamily (MFS) profile" evidence="6">
    <location>
        <begin position="26"/>
        <end position="449"/>
    </location>
</feature>
<dbReference type="Gene3D" id="1.20.1250.20">
    <property type="entry name" value="MFS general substrate transporter like domains"/>
    <property type="match status" value="1"/>
</dbReference>
<dbReference type="GO" id="GO:0046943">
    <property type="term" value="F:carboxylic acid transmembrane transporter activity"/>
    <property type="evidence" value="ECO:0007669"/>
    <property type="project" value="TreeGrafter"/>
</dbReference>
<dbReference type="InterPro" id="IPR036259">
    <property type="entry name" value="MFS_trans_sf"/>
</dbReference>
<feature type="transmembrane region" description="Helical" evidence="5">
    <location>
        <begin position="117"/>
        <end position="137"/>
    </location>
</feature>
<feature type="transmembrane region" description="Helical" evidence="5">
    <location>
        <begin position="361"/>
        <end position="386"/>
    </location>
</feature>
<feature type="transmembrane region" description="Helical" evidence="5">
    <location>
        <begin position="178"/>
        <end position="200"/>
    </location>
</feature>
<keyword evidence="2 5" id="KW-0812">Transmembrane</keyword>
<dbReference type="PATRIC" id="fig|52.7.peg.8814"/>
<feature type="transmembrane region" description="Helical" evidence="5">
    <location>
        <begin position="331"/>
        <end position="349"/>
    </location>
</feature>
<protein>
    <submittedName>
        <fullName evidence="7">4-hydroxybenzoate transporter</fullName>
    </submittedName>
</protein>
<keyword evidence="8" id="KW-1185">Reference proteome</keyword>
<organism evidence="7 8">
    <name type="scientific">Chondromyces crocatus</name>
    <dbReference type="NCBI Taxonomy" id="52"/>
    <lineage>
        <taxon>Bacteria</taxon>
        <taxon>Pseudomonadati</taxon>
        <taxon>Myxococcota</taxon>
        <taxon>Polyangia</taxon>
        <taxon>Polyangiales</taxon>
        <taxon>Polyangiaceae</taxon>
        <taxon>Chondromyces</taxon>
    </lineage>
</organism>
<feature type="transmembrane region" description="Helical" evidence="5">
    <location>
        <begin position="423"/>
        <end position="444"/>
    </location>
</feature>
<comment type="subcellular location">
    <subcellularLocation>
        <location evidence="1">Membrane</location>
        <topology evidence="1">Multi-pass membrane protein</topology>
    </subcellularLocation>
</comment>
<feature type="transmembrane region" description="Helical" evidence="5">
    <location>
        <begin position="307"/>
        <end position="324"/>
    </location>
</feature>
<dbReference type="Proteomes" id="UP000067626">
    <property type="component" value="Chromosome"/>
</dbReference>
<feature type="transmembrane region" description="Helical" evidence="5">
    <location>
        <begin position="62"/>
        <end position="83"/>
    </location>
</feature>
<evidence type="ECO:0000313" key="8">
    <source>
        <dbReference type="Proteomes" id="UP000067626"/>
    </source>
</evidence>
<dbReference type="STRING" id="52.CMC5_080110"/>